<dbReference type="SUPFAM" id="SSF47370">
    <property type="entry name" value="Bromodomain"/>
    <property type="match status" value="1"/>
</dbReference>
<evidence type="ECO:0000256" key="1">
    <source>
        <dbReference type="ARBA" id="ARBA00023117"/>
    </source>
</evidence>
<dbReference type="InterPro" id="IPR036427">
    <property type="entry name" value="Bromodomain-like_sf"/>
</dbReference>
<gene>
    <name evidence="3" type="primary">SP140</name>
</gene>
<protein>
    <recommendedName>
        <fullName evidence="2">Bromo domain-containing protein</fullName>
    </recommendedName>
</protein>
<dbReference type="Pfam" id="PF00439">
    <property type="entry name" value="Bromodomain"/>
    <property type="match status" value="1"/>
</dbReference>
<evidence type="ECO:0000313" key="4">
    <source>
        <dbReference type="Proteomes" id="UP000472268"/>
    </source>
</evidence>
<dbReference type="PANTHER" id="PTHR46386:SF1">
    <property type="entry name" value="NUCLEAR BODY PROTEIN SP140-LIKE PROTEIN"/>
    <property type="match status" value="1"/>
</dbReference>
<dbReference type="GO" id="GO:0005634">
    <property type="term" value="C:nucleus"/>
    <property type="evidence" value="ECO:0007669"/>
    <property type="project" value="TreeGrafter"/>
</dbReference>
<dbReference type="PANTHER" id="PTHR46386">
    <property type="entry name" value="NUCLEAR BODY PROTEIN SP140"/>
    <property type="match status" value="1"/>
</dbReference>
<reference evidence="3" key="2">
    <citation type="submission" date="2025-08" db="UniProtKB">
        <authorList>
            <consortium name="Ensembl"/>
        </authorList>
    </citation>
    <scope>IDENTIFICATION</scope>
</reference>
<dbReference type="Proteomes" id="UP000472268">
    <property type="component" value="Chromosome 3"/>
</dbReference>
<dbReference type="GO" id="GO:0000981">
    <property type="term" value="F:DNA-binding transcription factor activity, RNA polymerase II-specific"/>
    <property type="evidence" value="ECO:0007669"/>
    <property type="project" value="TreeGrafter"/>
</dbReference>
<dbReference type="Gene3D" id="1.20.920.10">
    <property type="entry name" value="Bromodomain-like"/>
    <property type="match status" value="1"/>
</dbReference>
<name>A0A673V6G8_SURSU</name>
<accession>A0A673V6G8</accession>
<dbReference type="InterPro" id="IPR001487">
    <property type="entry name" value="Bromodomain"/>
</dbReference>
<evidence type="ECO:0000313" key="3">
    <source>
        <dbReference type="Ensembl" id="ENSSSUP00005029177.1"/>
    </source>
</evidence>
<keyword evidence="1" id="KW-0103">Bromodomain</keyword>
<reference evidence="3 4" key="1">
    <citation type="submission" date="2019-05" db="EMBL/GenBank/DDBJ databases">
        <title>A Chromosome-scale Meerkat (S. suricatta) Genome Assembly.</title>
        <authorList>
            <person name="Dudchenko O."/>
            <person name="Lieberman Aiden E."/>
            <person name="Tung J."/>
            <person name="Barreiro L.B."/>
            <person name="Clutton-Brock T.H."/>
        </authorList>
    </citation>
    <scope>NUCLEOTIDE SEQUENCE [LARGE SCALE GENOMIC DNA]</scope>
</reference>
<organism evidence="3 4">
    <name type="scientific">Suricata suricatta</name>
    <name type="common">Meerkat</name>
    <dbReference type="NCBI Taxonomy" id="37032"/>
    <lineage>
        <taxon>Eukaryota</taxon>
        <taxon>Metazoa</taxon>
        <taxon>Chordata</taxon>
        <taxon>Craniata</taxon>
        <taxon>Vertebrata</taxon>
        <taxon>Euteleostomi</taxon>
        <taxon>Mammalia</taxon>
        <taxon>Eutheria</taxon>
        <taxon>Laurasiatheria</taxon>
        <taxon>Carnivora</taxon>
        <taxon>Feliformia</taxon>
        <taxon>Herpestidae</taxon>
        <taxon>Suricata</taxon>
    </lineage>
</organism>
<dbReference type="FunFam" id="1.20.920.10:FF:000028">
    <property type="entry name" value="Nuclear autoantigen Sp-100"/>
    <property type="match status" value="1"/>
</dbReference>
<evidence type="ECO:0000259" key="2">
    <source>
        <dbReference type="SMART" id="SM00297"/>
    </source>
</evidence>
<sequence length="193" mass="22651">MGTVPLLPPTWGSWRLWEGFTSSSSSVHQPCLKGGQWQPRGQWLFPGAVPLLTFQCHGESEVLERQMQPEEQLKCEFLLLKVYCHSESSFFSKIPYYYYVSQNLKEPMWLDKIKKKRLQMKWYTQVGGFVRDMSRIFQNHRTFYKVSSSLGIGRPKTSFQKKWKRMFSWTWVALCASQNSPPLSRVPTLTQLN</sequence>
<reference evidence="3" key="3">
    <citation type="submission" date="2025-09" db="UniProtKB">
        <authorList>
            <consortium name="Ensembl"/>
        </authorList>
    </citation>
    <scope>IDENTIFICATION</scope>
</reference>
<dbReference type="InterPro" id="IPR043563">
    <property type="entry name" value="Sp110/Sp140/Sp140L-like"/>
</dbReference>
<dbReference type="Ensembl" id="ENSSSUT00005033295.1">
    <property type="protein sequence ID" value="ENSSSUP00005029177.1"/>
    <property type="gene ID" value="ENSSSUG00005018764.1"/>
</dbReference>
<dbReference type="SMART" id="SM00297">
    <property type="entry name" value="BROMO"/>
    <property type="match status" value="1"/>
</dbReference>
<proteinExistence type="predicted"/>
<dbReference type="AlphaFoldDB" id="A0A673V6G8"/>
<keyword evidence="4" id="KW-1185">Reference proteome</keyword>
<feature type="domain" description="Bromo" evidence="2">
    <location>
        <begin position="68"/>
        <end position="168"/>
    </location>
</feature>